<dbReference type="Proteomes" id="UP000823775">
    <property type="component" value="Unassembled WGS sequence"/>
</dbReference>
<gene>
    <name evidence="1" type="ORF">HAX54_039344</name>
</gene>
<name>A0ABS8VMM5_DATST</name>
<evidence type="ECO:0000313" key="2">
    <source>
        <dbReference type="Proteomes" id="UP000823775"/>
    </source>
</evidence>
<feature type="non-terminal residue" evidence="1">
    <location>
        <position position="1"/>
    </location>
</feature>
<proteinExistence type="predicted"/>
<reference evidence="1 2" key="1">
    <citation type="journal article" date="2021" name="BMC Genomics">
        <title>Datura genome reveals duplications of psychoactive alkaloid biosynthetic genes and high mutation rate following tissue culture.</title>
        <authorList>
            <person name="Rajewski A."/>
            <person name="Carter-House D."/>
            <person name="Stajich J."/>
            <person name="Litt A."/>
        </authorList>
    </citation>
    <scope>NUCLEOTIDE SEQUENCE [LARGE SCALE GENOMIC DNA]</scope>
    <source>
        <strain evidence="1">AR-01</strain>
    </source>
</reference>
<evidence type="ECO:0000313" key="1">
    <source>
        <dbReference type="EMBL" id="MCE0481534.1"/>
    </source>
</evidence>
<accession>A0ABS8VMM5</accession>
<protein>
    <submittedName>
        <fullName evidence="1">Uncharacterized protein</fullName>
    </submittedName>
</protein>
<organism evidence="1 2">
    <name type="scientific">Datura stramonium</name>
    <name type="common">Jimsonweed</name>
    <name type="synonym">Common thornapple</name>
    <dbReference type="NCBI Taxonomy" id="4076"/>
    <lineage>
        <taxon>Eukaryota</taxon>
        <taxon>Viridiplantae</taxon>
        <taxon>Streptophyta</taxon>
        <taxon>Embryophyta</taxon>
        <taxon>Tracheophyta</taxon>
        <taxon>Spermatophyta</taxon>
        <taxon>Magnoliopsida</taxon>
        <taxon>eudicotyledons</taxon>
        <taxon>Gunneridae</taxon>
        <taxon>Pentapetalae</taxon>
        <taxon>asterids</taxon>
        <taxon>lamiids</taxon>
        <taxon>Solanales</taxon>
        <taxon>Solanaceae</taxon>
        <taxon>Solanoideae</taxon>
        <taxon>Datureae</taxon>
        <taxon>Datura</taxon>
    </lineage>
</organism>
<keyword evidence="2" id="KW-1185">Reference proteome</keyword>
<dbReference type="EMBL" id="JACEIK010005445">
    <property type="protein sequence ID" value="MCE0481534.1"/>
    <property type="molecule type" value="Genomic_DNA"/>
</dbReference>
<comment type="caution">
    <text evidence="1">The sequence shown here is derived from an EMBL/GenBank/DDBJ whole genome shotgun (WGS) entry which is preliminary data.</text>
</comment>
<sequence>GPCPQGRYDVRKDQIEVVRAVSSYNSYIMIHSPTKAPDPITAVTLSIVEPRLGIQLQ</sequence>